<evidence type="ECO:0000256" key="1">
    <source>
        <dbReference type="ARBA" id="ARBA00004141"/>
    </source>
</evidence>
<feature type="transmembrane region" description="Helical" evidence="6">
    <location>
        <begin position="430"/>
        <end position="453"/>
    </location>
</feature>
<evidence type="ECO:0000256" key="6">
    <source>
        <dbReference type="SAM" id="Phobius"/>
    </source>
</evidence>
<evidence type="ECO:0000256" key="3">
    <source>
        <dbReference type="ARBA" id="ARBA00022692"/>
    </source>
</evidence>
<feature type="transmembrane region" description="Helical" evidence="6">
    <location>
        <begin position="106"/>
        <end position="130"/>
    </location>
</feature>
<organism evidence="8 9">
    <name type="scientific">Sphingosinicella xenopeptidilytica</name>
    <dbReference type="NCBI Taxonomy" id="364098"/>
    <lineage>
        <taxon>Bacteria</taxon>
        <taxon>Pseudomonadati</taxon>
        <taxon>Pseudomonadota</taxon>
        <taxon>Alphaproteobacteria</taxon>
        <taxon>Sphingomonadales</taxon>
        <taxon>Sphingosinicellaceae</taxon>
        <taxon>Sphingosinicella</taxon>
    </lineage>
</organism>
<dbReference type="Pfam" id="PF07690">
    <property type="entry name" value="MFS_1"/>
    <property type="match status" value="1"/>
</dbReference>
<dbReference type="EMBL" id="JBHTIK010000005">
    <property type="protein sequence ID" value="MFD0848981.1"/>
    <property type="molecule type" value="Genomic_DNA"/>
</dbReference>
<dbReference type="InterPro" id="IPR020846">
    <property type="entry name" value="MFS_dom"/>
</dbReference>
<evidence type="ECO:0000313" key="8">
    <source>
        <dbReference type="EMBL" id="MFD0848981.1"/>
    </source>
</evidence>
<dbReference type="InterPro" id="IPR036259">
    <property type="entry name" value="MFS_trans_sf"/>
</dbReference>
<dbReference type="SUPFAM" id="SSF103473">
    <property type="entry name" value="MFS general substrate transporter"/>
    <property type="match status" value="1"/>
</dbReference>
<evidence type="ECO:0000313" key="9">
    <source>
        <dbReference type="Proteomes" id="UP001597124"/>
    </source>
</evidence>
<keyword evidence="3 6" id="KW-0812">Transmembrane</keyword>
<feature type="transmembrane region" description="Helical" evidence="6">
    <location>
        <begin position="330"/>
        <end position="353"/>
    </location>
</feature>
<comment type="subcellular location">
    <subcellularLocation>
        <location evidence="1">Membrane</location>
        <topology evidence="1">Multi-pass membrane protein</topology>
    </subcellularLocation>
</comment>
<dbReference type="PANTHER" id="PTHR23505:SF79">
    <property type="entry name" value="PROTEIN SPINSTER"/>
    <property type="match status" value="1"/>
</dbReference>
<feature type="transmembrane region" description="Helical" evidence="6">
    <location>
        <begin position="359"/>
        <end position="385"/>
    </location>
</feature>
<dbReference type="Proteomes" id="UP001597124">
    <property type="component" value="Unassembled WGS sequence"/>
</dbReference>
<feature type="transmembrane region" description="Helical" evidence="6">
    <location>
        <begin position="136"/>
        <end position="157"/>
    </location>
</feature>
<evidence type="ECO:0000256" key="4">
    <source>
        <dbReference type="ARBA" id="ARBA00022989"/>
    </source>
</evidence>
<feature type="transmembrane region" description="Helical" evidence="6">
    <location>
        <begin position="74"/>
        <end position="99"/>
    </location>
</feature>
<dbReference type="InterPro" id="IPR044770">
    <property type="entry name" value="MFS_spinster-like"/>
</dbReference>
<feature type="transmembrane region" description="Helical" evidence="6">
    <location>
        <begin position="397"/>
        <end position="418"/>
    </location>
</feature>
<evidence type="ECO:0000256" key="5">
    <source>
        <dbReference type="ARBA" id="ARBA00023136"/>
    </source>
</evidence>
<proteinExistence type="predicted"/>
<keyword evidence="4 6" id="KW-1133">Transmembrane helix</keyword>
<accession>A0ABW3C3L0</accession>
<feature type="transmembrane region" description="Helical" evidence="6">
    <location>
        <begin position="35"/>
        <end position="54"/>
    </location>
</feature>
<dbReference type="Gene3D" id="1.20.1250.20">
    <property type="entry name" value="MFS general substrate transporter like domains"/>
    <property type="match status" value="2"/>
</dbReference>
<feature type="transmembrane region" description="Helical" evidence="6">
    <location>
        <begin position="207"/>
        <end position="229"/>
    </location>
</feature>
<feature type="transmembrane region" description="Helical" evidence="6">
    <location>
        <begin position="257"/>
        <end position="281"/>
    </location>
</feature>
<comment type="caution">
    <text evidence="8">The sequence shown here is derived from an EMBL/GenBank/DDBJ whole genome shotgun (WGS) entry which is preliminary data.</text>
</comment>
<sequence length="477" mass="50213">MAGKSVHTLQFVGRATFQTYQSIGSIKMTQRKLTFGRWGVTATLSICFFMSYVDRLILGLLVEPVKATFQASDIQIGLLFGATFGVVYALAGIPIGFVVDRGNRKWLVVCGLTVWSLLTVLAGFATALQWLFICRIGVAIGEATLSPAATSIISDLFSPKTRALPISVFFASGMIGAGGSFIVGGAVVAAMTALIASGMMPSWAEPWRLTFIAVGVPGLLLAMLMIFVIREPKRTGVDANDKASGVRELLSLVTGRWWGMGAFFLAMAFSQLAPASIAAWVPTILQRDYGYSIAEAGLTLGLTQLVTAPTGQIILGALAGALFRRLQRGVAFVLVCAIAITAATLVYAMLPLAANSAQLLVFLGVAIFSSIGITSIPPIAVGLLLPNRMRGSSIAAYYLVIALLGVGVGPVLLPWIASFMPEGPGTYARAMALMGGFSGVASLVLCIVAMVGLRRRVETQVSGEDYGDQAEVRPANA</sequence>
<keyword evidence="2" id="KW-0813">Transport</keyword>
<protein>
    <submittedName>
        <fullName evidence="8">MFS transporter</fullName>
    </submittedName>
</protein>
<feature type="transmembrane region" description="Helical" evidence="6">
    <location>
        <begin position="169"/>
        <end position="195"/>
    </location>
</feature>
<dbReference type="PANTHER" id="PTHR23505">
    <property type="entry name" value="SPINSTER"/>
    <property type="match status" value="1"/>
</dbReference>
<gene>
    <name evidence="8" type="ORF">ACFQ00_11645</name>
</gene>
<reference evidence="9" key="1">
    <citation type="journal article" date="2019" name="Int. J. Syst. Evol. Microbiol.">
        <title>The Global Catalogue of Microorganisms (GCM) 10K type strain sequencing project: providing services to taxonomists for standard genome sequencing and annotation.</title>
        <authorList>
            <consortium name="The Broad Institute Genomics Platform"/>
            <consortium name="The Broad Institute Genome Sequencing Center for Infectious Disease"/>
            <person name="Wu L."/>
            <person name="Ma J."/>
        </authorList>
    </citation>
    <scope>NUCLEOTIDE SEQUENCE [LARGE SCALE GENOMIC DNA]</scope>
    <source>
        <strain evidence="9">CCUG 52537</strain>
    </source>
</reference>
<evidence type="ECO:0000259" key="7">
    <source>
        <dbReference type="PROSITE" id="PS50850"/>
    </source>
</evidence>
<keyword evidence="5 6" id="KW-0472">Membrane</keyword>
<dbReference type="PROSITE" id="PS50850">
    <property type="entry name" value="MFS"/>
    <property type="match status" value="1"/>
</dbReference>
<feature type="transmembrane region" description="Helical" evidence="6">
    <location>
        <begin position="301"/>
        <end position="323"/>
    </location>
</feature>
<evidence type="ECO:0000256" key="2">
    <source>
        <dbReference type="ARBA" id="ARBA00022448"/>
    </source>
</evidence>
<name>A0ABW3C3L0_SPHXN</name>
<dbReference type="InterPro" id="IPR011701">
    <property type="entry name" value="MFS"/>
</dbReference>
<dbReference type="RefSeq" id="WP_381490710.1">
    <property type="nucleotide sequence ID" value="NZ_JBHTIK010000005.1"/>
</dbReference>
<keyword evidence="9" id="KW-1185">Reference proteome</keyword>
<feature type="domain" description="Major facilitator superfamily (MFS) profile" evidence="7">
    <location>
        <begin position="40"/>
        <end position="456"/>
    </location>
</feature>